<sequence length="314" mass="35048">MASSSSSAAAASSASNERNRVAGVNPPVAAAVPPPPPPRAWPIDPPPPPPAVFVQELFRDPDRRRLFLRREASFLCRTVIWGLFIFLFVASLSVLMWLIFHPIFPQLHVISATMSAVAITSTAASAECNITLLLTNPNRHLNTIYDRMQVALLYPSQQVLLSQDYRPPFVQHKKSQTTIEINLSFNGVDLGNDVVKAMKYDLDRGSLSLGIKILAIVRYRNGKWKTKSQFMRAYCGGVSFGFTSSNNPGIFLNPYQEFTVNKLDLQLNLQDIRCSWYDQFSVTTSREVSWHKSLPTLAMGIRYQVGDGNAIRVC</sequence>
<dbReference type="InterPro" id="IPR044839">
    <property type="entry name" value="NDR1-like"/>
</dbReference>
<proteinExistence type="predicted"/>
<evidence type="ECO:0000313" key="5">
    <source>
        <dbReference type="EMBL" id="KAK6126506.1"/>
    </source>
</evidence>
<protein>
    <recommendedName>
        <fullName evidence="7">Late embryogenesis abundant protein LEA-2 subgroup domain-containing protein</fullName>
    </recommendedName>
</protein>
<accession>A0ABR0UWY8</accession>
<dbReference type="PANTHER" id="PTHR31234">
    <property type="entry name" value="LATE EMBRYOGENESIS ABUNDANT (LEA) HYDROXYPROLINE-RICH GLYCOPROTEIN FAMILY"/>
    <property type="match status" value="1"/>
</dbReference>
<evidence type="ECO:0000256" key="3">
    <source>
        <dbReference type="SAM" id="MobiDB-lite"/>
    </source>
</evidence>
<feature type="transmembrane region" description="Helical" evidence="4">
    <location>
        <begin position="74"/>
        <end position="100"/>
    </location>
</feature>
<name>A0ABR0UWY8_REHGL</name>
<evidence type="ECO:0008006" key="7">
    <source>
        <dbReference type="Google" id="ProtNLM"/>
    </source>
</evidence>
<evidence type="ECO:0000256" key="2">
    <source>
        <dbReference type="ARBA" id="ARBA00023136"/>
    </source>
</evidence>
<keyword evidence="4" id="KW-1133">Transmembrane helix</keyword>
<keyword evidence="2 4" id="KW-0472">Membrane</keyword>
<gene>
    <name evidence="5" type="ORF">DH2020_039740</name>
</gene>
<comment type="caution">
    <text evidence="5">The sequence shown here is derived from an EMBL/GenBank/DDBJ whole genome shotgun (WGS) entry which is preliminary data.</text>
</comment>
<feature type="compositionally biased region" description="Low complexity" evidence="3">
    <location>
        <begin position="1"/>
        <end position="31"/>
    </location>
</feature>
<organism evidence="5 6">
    <name type="scientific">Rehmannia glutinosa</name>
    <name type="common">Chinese foxglove</name>
    <dbReference type="NCBI Taxonomy" id="99300"/>
    <lineage>
        <taxon>Eukaryota</taxon>
        <taxon>Viridiplantae</taxon>
        <taxon>Streptophyta</taxon>
        <taxon>Embryophyta</taxon>
        <taxon>Tracheophyta</taxon>
        <taxon>Spermatophyta</taxon>
        <taxon>Magnoliopsida</taxon>
        <taxon>eudicotyledons</taxon>
        <taxon>Gunneridae</taxon>
        <taxon>Pentapetalae</taxon>
        <taxon>asterids</taxon>
        <taxon>lamiids</taxon>
        <taxon>Lamiales</taxon>
        <taxon>Orobanchaceae</taxon>
        <taxon>Rehmannieae</taxon>
        <taxon>Rehmannia</taxon>
    </lineage>
</organism>
<evidence type="ECO:0000313" key="6">
    <source>
        <dbReference type="Proteomes" id="UP001318860"/>
    </source>
</evidence>
<reference evidence="5 6" key="1">
    <citation type="journal article" date="2021" name="Comput. Struct. Biotechnol. J.">
        <title>De novo genome assembly of the potent medicinal plant Rehmannia glutinosa using nanopore technology.</title>
        <authorList>
            <person name="Ma L."/>
            <person name="Dong C."/>
            <person name="Song C."/>
            <person name="Wang X."/>
            <person name="Zheng X."/>
            <person name="Niu Y."/>
            <person name="Chen S."/>
            <person name="Feng W."/>
        </authorList>
    </citation>
    <scope>NUCLEOTIDE SEQUENCE [LARGE SCALE GENOMIC DNA]</scope>
    <source>
        <strain evidence="5">DH-2019</strain>
    </source>
</reference>
<comment type="subcellular location">
    <subcellularLocation>
        <location evidence="1">Membrane</location>
    </subcellularLocation>
</comment>
<dbReference type="EMBL" id="JABTTQ020002042">
    <property type="protein sequence ID" value="KAK6126506.1"/>
    <property type="molecule type" value="Genomic_DNA"/>
</dbReference>
<dbReference type="Proteomes" id="UP001318860">
    <property type="component" value="Unassembled WGS sequence"/>
</dbReference>
<keyword evidence="6" id="KW-1185">Reference proteome</keyword>
<evidence type="ECO:0000256" key="4">
    <source>
        <dbReference type="SAM" id="Phobius"/>
    </source>
</evidence>
<feature type="compositionally biased region" description="Pro residues" evidence="3">
    <location>
        <begin position="32"/>
        <end position="45"/>
    </location>
</feature>
<feature type="region of interest" description="Disordered" evidence="3">
    <location>
        <begin position="1"/>
        <end position="45"/>
    </location>
</feature>
<keyword evidence="4" id="KW-0812">Transmembrane</keyword>
<dbReference type="SUPFAM" id="SSF101447">
    <property type="entry name" value="Formin homology 2 domain (FH2 domain)"/>
    <property type="match status" value="1"/>
</dbReference>
<evidence type="ECO:0000256" key="1">
    <source>
        <dbReference type="ARBA" id="ARBA00004370"/>
    </source>
</evidence>
<dbReference type="PANTHER" id="PTHR31234:SF55">
    <property type="entry name" value="LATE EMBRYOGENESIS ABUNDANT (LEA) HYDROXYPROLINE-RICH GLYCOPROTEIN FAMILY"/>
    <property type="match status" value="1"/>
</dbReference>